<name>A0ABS8UTU8_DATST</name>
<protein>
    <submittedName>
        <fullName evidence="2">Uncharacterized protein</fullName>
    </submittedName>
</protein>
<organism evidence="2 3">
    <name type="scientific">Datura stramonium</name>
    <name type="common">Jimsonweed</name>
    <name type="synonym">Common thornapple</name>
    <dbReference type="NCBI Taxonomy" id="4076"/>
    <lineage>
        <taxon>Eukaryota</taxon>
        <taxon>Viridiplantae</taxon>
        <taxon>Streptophyta</taxon>
        <taxon>Embryophyta</taxon>
        <taxon>Tracheophyta</taxon>
        <taxon>Spermatophyta</taxon>
        <taxon>Magnoliopsida</taxon>
        <taxon>eudicotyledons</taxon>
        <taxon>Gunneridae</taxon>
        <taxon>Pentapetalae</taxon>
        <taxon>asterids</taxon>
        <taxon>lamiids</taxon>
        <taxon>Solanales</taxon>
        <taxon>Solanaceae</taxon>
        <taxon>Solanoideae</taxon>
        <taxon>Datureae</taxon>
        <taxon>Datura</taxon>
    </lineage>
</organism>
<feature type="compositionally biased region" description="Low complexity" evidence="1">
    <location>
        <begin position="175"/>
        <end position="187"/>
    </location>
</feature>
<feature type="compositionally biased region" description="Polar residues" evidence="1">
    <location>
        <begin position="1"/>
        <end position="12"/>
    </location>
</feature>
<keyword evidence="3" id="KW-1185">Reference proteome</keyword>
<sequence length="200" mass="21283">MAHTCNSNNNAPATAVVGSFVAQGRDKKVPAKKKDRPDKTTQSPQVVMPPETGEAFNVVKGAMEMFTTFMENQGQRGDQTPPHTGRRDGSVSSRDTIAAAVVSMEAFSSAVDFAKSLEGKKQKRRVERDQNKKVRTTGGFNGSIGGGNQGVPSKGSLVPAQSTPHTSGSLPSIYSQGNGSQSRQNQNFRTPISQSQSSVR</sequence>
<evidence type="ECO:0000256" key="1">
    <source>
        <dbReference type="SAM" id="MobiDB-lite"/>
    </source>
</evidence>
<feature type="region of interest" description="Disordered" evidence="1">
    <location>
        <begin position="115"/>
        <end position="200"/>
    </location>
</feature>
<feature type="compositionally biased region" description="Polar residues" evidence="1">
    <location>
        <begin position="159"/>
        <end position="174"/>
    </location>
</feature>
<feature type="region of interest" description="Disordered" evidence="1">
    <location>
        <begin position="1"/>
        <end position="52"/>
    </location>
</feature>
<evidence type="ECO:0000313" key="2">
    <source>
        <dbReference type="EMBL" id="MCD9561326.1"/>
    </source>
</evidence>
<feature type="compositionally biased region" description="Gly residues" evidence="1">
    <location>
        <begin position="139"/>
        <end position="149"/>
    </location>
</feature>
<feature type="compositionally biased region" description="Basic and acidic residues" evidence="1">
    <location>
        <begin position="115"/>
        <end position="132"/>
    </location>
</feature>
<comment type="caution">
    <text evidence="2">The sequence shown here is derived from an EMBL/GenBank/DDBJ whole genome shotgun (WGS) entry which is preliminary data.</text>
</comment>
<dbReference type="Proteomes" id="UP000823775">
    <property type="component" value="Unassembled WGS sequence"/>
</dbReference>
<accession>A0ABS8UTU8</accession>
<gene>
    <name evidence="2" type="ORF">HAX54_020383</name>
</gene>
<reference evidence="2 3" key="1">
    <citation type="journal article" date="2021" name="BMC Genomics">
        <title>Datura genome reveals duplications of psychoactive alkaloid biosynthetic genes and high mutation rate following tissue culture.</title>
        <authorList>
            <person name="Rajewski A."/>
            <person name="Carter-House D."/>
            <person name="Stajich J."/>
            <person name="Litt A."/>
        </authorList>
    </citation>
    <scope>NUCLEOTIDE SEQUENCE [LARGE SCALE GENOMIC DNA]</scope>
    <source>
        <strain evidence="2">AR-01</strain>
    </source>
</reference>
<feature type="region of interest" description="Disordered" evidence="1">
    <location>
        <begin position="73"/>
        <end position="94"/>
    </location>
</feature>
<feature type="compositionally biased region" description="Polar residues" evidence="1">
    <location>
        <begin position="188"/>
        <end position="200"/>
    </location>
</feature>
<proteinExistence type="predicted"/>
<evidence type="ECO:0000313" key="3">
    <source>
        <dbReference type="Proteomes" id="UP000823775"/>
    </source>
</evidence>
<feature type="compositionally biased region" description="Polar residues" evidence="1">
    <location>
        <begin position="73"/>
        <end position="82"/>
    </location>
</feature>
<dbReference type="EMBL" id="JACEIK010002462">
    <property type="protein sequence ID" value="MCD9561326.1"/>
    <property type="molecule type" value="Genomic_DNA"/>
</dbReference>